<dbReference type="InterPro" id="IPR005025">
    <property type="entry name" value="FMN_Rdtase-like_dom"/>
</dbReference>
<evidence type="ECO:0000313" key="5">
    <source>
        <dbReference type="Proteomes" id="UP000070539"/>
    </source>
</evidence>
<organism evidence="4 5">
    <name type="scientific">Anaerotignum neopropionicum</name>
    <dbReference type="NCBI Taxonomy" id="36847"/>
    <lineage>
        <taxon>Bacteria</taxon>
        <taxon>Bacillati</taxon>
        <taxon>Bacillota</taxon>
        <taxon>Clostridia</taxon>
        <taxon>Lachnospirales</taxon>
        <taxon>Anaerotignaceae</taxon>
        <taxon>Anaerotignum</taxon>
    </lineage>
</organism>
<dbReference type="OrthoDB" id="9790975at2"/>
<dbReference type="AlphaFoldDB" id="A0A136WD17"/>
<dbReference type="Pfam" id="PF03358">
    <property type="entry name" value="FMN_red"/>
    <property type="match status" value="1"/>
</dbReference>
<keyword evidence="5" id="KW-1185">Reference proteome</keyword>
<sequence>MKVLMVNGSSNLKGCTFTALTEVGKALEKEGVEYEIFQLGAKPIRDCIGCGKCHDGKCIFNDDDVNKFAEMAKEADGFVFGSPVYYAHPSGRLLSFLDRVFYCSTTSAQHPFYFKPAAAVISARRGGTTASFDVINKYFTIAMMPVVASSYWNMVHGNTPEEVMQDLEGLQTMGNIGSNMAWMLKNIACGKEHGIASPKYDKSQRTNFIR</sequence>
<dbReference type="EMBL" id="LRVM01000007">
    <property type="protein sequence ID" value="KXL52408.1"/>
    <property type="molecule type" value="Genomic_DNA"/>
</dbReference>
<dbReference type="PANTHER" id="PTHR43278">
    <property type="entry name" value="NAD(P)H-DEPENDENT FMN-CONTAINING OXIDOREDUCTASE YWQN-RELATED"/>
    <property type="match status" value="1"/>
</dbReference>
<gene>
    <name evidence="4" type="ORF">CLNEO_21030</name>
</gene>
<feature type="domain" description="NADPH-dependent FMN reductase-like" evidence="3">
    <location>
        <begin position="1"/>
        <end position="157"/>
    </location>
</feature>
<dbReference type="PANTHER" id="PTHR43278:SF4">
    <property type="entry name" value="NAD(P)H-DEPENDENT FMN-CONTAINING OXIDOREDUCTASE YWQN-RELATED"/>
    <property type="match status" value="1"/>
</dbReference>
<dbReference type="GO" id="GO:0016491">
    <property type="term" value="F:oxidoreductase activity"/>
    <property type="evidence" value="ECO:0007669"/>
    <property type="project" value="InterPro"/>
</dbReference>
<evidence type="ECO:0000259" key="3">
    <source>
        <dbReference type="Pfam" id="PF03358"/>
    </source>
</evidence>
<evidence type="ECO:0000313" key="4">
    <source>
        <dbReference type="EMBL" id="KXL52408.1"/>
    </source>
</evidence>
<dbReference type="PATRIC" id="fig|36847.3.peg.2467"/>
<keyword evidence="1" id="KW-0285">Flavoprotein</keyword>
<proteinExistence type="predicted"/>
<reference evidence="4 5" key="1">
    <citation type="submission" date="2016-01" db="EMBL/GenBank/DDBJ databases">
        <title>Genome sequence of Clostridium neopropionicum X4, DSM-3847.</title>
        <authorList>
            <person name="Poehlein A."/>
            <person name="Beck M.H."/>
            <person name="Bengelsdorf F.R."/>
            <person name="Daniel R."/>
            <person name="Duerre P."/>
        </authorList>
    </citation>
    <scope>NUCLEOTIDE SEQUENCE [LARGE SCALE GENOMIC DNA]</scope>
    <source>
        <strain evidence="4 5">DSM-3847</strain>
    </source>
</reference>
<dbReference type="InterPro" id="IPR051796">
    <property type="entry name" value="ISF_SsuE-like"/>
</dbReference>
<dbReference type="InterPro" id="IPR029039">
    <property type="entry name" value="Flavoprotein-like_sf"/>
</dbReference>
<dbReference type="Proteomes" id="UP000070539">
    <property type="component" value="Unassembled WGS sequence"/>
</dbReference>
<accession>A0A136WD17</accession>
<evidence type="ECO:0000256" key="2">
    <source>
        <dbReference type="ARBA" id="ARBA00022643"/>
    </source>
</evidence>
<dbReference type="SUPFAM" id="SSF52218">
    <property type="entry name" value="Flavoproteins"/>
    <property type="match status" value="1"/>
</dbReference>
<keyword evidence="2" id="KW-0288">FMN</keyword>
<dbReference type="RefSeq" id="WP_066088582.1">
    <property type="nucleotide sequence ID" value="NZ_LRVM01000007.1"/>
</dbReference>
<name>A0A136WD17_9FIRM</name>
<evidence type="ECO:0000256" key="1">
    <source>
        <dbReference type="ARBA" id="ARBA00022630"/>
    </source>
</evidence>
<comment type="caution">
    <text evidence="4">The sequence shown here is derived from an EMBL/GenBank/DDBJ whole genome shotgun (WGS) entry which is preliminary data.</text>
</comment>
<dbReference type="Gene3D" id="3.40.50.360">
    <property type="match status" value="1"/>
</dbReference>
<dbReference type="STRING" id="36847.CLNEO_21030"/>
<protein>
    <submittedName>
        <fullName evidence="4">Iron-sulfur flavoprotein</fullName>
    </submittedName>
</protein>